<dbReference type="Pfam" id="PF08240">
    <property type="entry name" value="ADH_N"/>
    <property type="match status" value="1"/>
</dbReference>
<dbReference type="InterPro" id="IPR020843">
    <property type="entry name" value="ER"/>
</dbReference>
<dbReference type="InterPro" id="IPR013149">
    <property type="entry name" value="ADH-like_C"/>
</dbReference>
<reference evidence="3" key="1">
    <citation type="submission" date="2018-12" db="EMBL/GenBank/DDBJ databases">
        <title>Complete genome sequencing of Jeotgalibaca sp. H21T32.</title>
        <authorList>
            <person name="Bae J.-W."/>
            <person name="Lee S.-Y."/>
        </authorList>
    </citation>
    <scope>NUCLEOTIDE SEQUENCE [LARGE SCALE GENOMIC DNA]</scope>
    <source>
        <strain evidence="3">H21T32</strain>
    </source>
</reference>
<sequence>MDQFKVLLASINDENQLQVKVTDMNRGDLPKGDVLIKVHYSSVNYKDSLAATNIKSGVVRNYPMVLGIDLSGVVVESKVAEYKKGDKVIVTSYDLGTNYFGGYSEYASVPAEWIVPLPDGLSLKEAMIIGTAGFTAGQSVVALEEHNIKPEGKPILVRGATGGVGSMAIQMLSNKGYSVIAESRKKESQADYLFNLGAKEVFSPEEIQLEKKKPLSHQRFQAIVDPVGGENLADYLAQLEYGGSIALSGNAGGIKFQATVLPFILRGINLLGIDSVQYPKERRLELWKQLGNEMKPEKLSQMIDREVTLLELPETFGRLVAGKMAGRIIVEISK</sequence>
<dbReference type="AlphaFoldDB" id="A0A3S9H876"/>
<dbReference type="GO" id="GO:0043957">
    <property type="term" value="F:acryloyl-CoA reductase (NADPH) activity"/>
    <property type="evidence" value="ECO:0007669"/>
    <property type="project" value="TreeGrafter"/>
</dbReference>
<dbReference type="EMBL" id="CP034465">
    <property type="protein sequence ID" value="AZP03548.1"/>
    <property type="molecule type" value="Genomic_DNA"/>
</dbReference>
<evidence type="ECO:0000313" key="2">
    <source>
        <dbReference type="EMBL" id="AZP03548.1"/>
    </source>
</evidence>
<dbReference type="InterPro" id="IPR014188">
    <property type="entry name" value="Acrylyl-CoA_reductase_AcuI"/>
</dbReference>
<dbReference type="SUPFAM" id="SSF51735">
    <property type="entry name" value="NAD(P)-binding Rossmann-fold domains"/>
    <property type="match status" value="1"/>
</dbReference>
<dbReference type="KEGG" id="jeh:EJN90_02050"/>
<dbReference type="SUPFAM" id="SSF50129">
    <property type="entry name" value="GroES-like"/>
    <property type="match status" value="1"/>
</dbReference>
<dbReference type="PANTHER" id="PTHR43677:SF1">
    <property type="entry name" value="ACRYLYL-COA REDUCTASE ACUI-RELATED"/>
    <property type="match status" value="1"/>
</dbReference>
<dbReference type="InterPro" id="IPR036291">
    <property type="entry name" value="NAD(P)-bd_dom_sf"/>
</dbReference>
<dbReference type="InterPro" id="IPR051397">
    <property type="entry name" value="Zn-ADH-like_protein"/>
</dbReference>
<evidence type="ECO:0000313" key="3">
    <source>
        <dbReference type="Proteomes" id="UP000273326"/>
    </source>
</evidence>
<gene>
    <name evidence="2" type="ORF">EJN90_02050</name>
</gene>
<feature type="domain" description="Enoyl reductase (ER)" evidence="1">
    <location>
        <begin position="12"/>
        <end position="330"/>
    </location>
</feature>
<dbReference type="RefSeq" id="WP_126108639.1">
    <property type="nucleotide sequence ID" value="NZ_CP034465.1"/>
</dbReference>
<keyword evidence="3" id="KW-1185">Reference proteome</keyword>
<dbReference type="NCBIfam" id="TIGR02823">
    <property type="entry name" value="oxido_YhdH"/>
    <property type="match status" value="1"/>
</dbReference>
<dbReference type="Pfam" id="PF00107">
    <property type="entry name" value="ADH_zinc_N"/>
    <property type="match status" value="1"/>
</dbReference>
<name>A0A3S9H876_9LACT</name>
<protein>
    <submittedName>
        <fullName evidence="2">Oxidoreductase</fullName>
    </submittedName>
</protein>
<evidence type="ECO:0000259" key="1">
    <source>
        <dbReference type="SMART" id="SM00829"/>
    </source>
</evidence>
<organism evidence="2 3">
    <name type="scientific">Jeotgalibaca ciconiae</name>
    <dbReference type="NCBI Taxonomy" id="2496265"/>
    <lineage>
        <taxon>Bacteria</taxon>
        <taxon>Bacillati</taxon>
        <taxon>Bacillota</taxon>
        <taxon>Bacilli</taxon>
        <taxon>Lactobacillales</taxon>
        <taxon>Carnobacteriaceae</taxon>
        <taxon>Jeotgalibaca</taxon>
    </lineage>
</organism>
<dbReference type="Gene3D" id="3.40.50.720">
    <property type="entry name" value="NAD(P)-binding Rossmann-like Domain"/>
    <property type="match status" value="1"/>
</dbReference>
<dbReference type="SMART" id="SM00829">
    <property type="entry name" value="PKS_ER"/>
    <property type="match status" value="1"/>
</dbReference>
<dbReference type="OrthoDB" id="9782155at2"/>
<dbReference type="Proteomes" id="UP000273326">
    <property type="component" value="Chromosome"/>
</dbReference>
<dbReference type="InterPro" id="IPR011032">
    <property type="entry name" value="GroES-like_sf"/>
</dbReference>
<accession>A0A3S9H876</accession>
<proteinExistence type="predicted"/>
<dbReference type="Gene3D" id="3.90.180.10">
    <property type="entry name" value="Medium-chain alcohol dehydrogenases, catalytic domain"/>
    <property type="match status" value="1"/>
</dbReference>
<dbReference type="InterPro" id="IPR013154">
    <property type="entry name" value="ADH-like_N"/>
</dbReference>
<dbReference type="PANTHER" id="PTHR43677">
    <property type="entry name" value="SHORT-CHAIN DEHYDROGENASE/REDUCTASE"/>
    <property type="match status" value="1"/>
</dbReference>